<dbReference type="EMBL" id="BAABBY010000015">
    <property type="protein sequence ID" value="GAA4213060.1"/>
    <property type="molecule type" value="Genomic_DNA"/>
</dbReference>
<comment type="subcellular location">
    <subcellularLocation>
        <location evidence="1 8">Cell membrane</location>
        <topology evidence="1 8">Multi-pass membrane protein</topology>
    </subcellularLocation>
</comment>
<evidence type="ECO:0000313" key="10">
    <source>
        <dbReference type="Proteomes" id="UP001501772"/>
    </source>
</evidence>
<protein>
    <recommendedName>
        <fullName evidence="8">Probable membrane transporter protein</fullName>
    </recommendedName>
</protein>
<accession>A0ABP8BPX8</accession>
<feature type="transmembrane region" description="Helical" evidence="8">
    <location>
        <begin position="226"/>
        <end position="247"/>
    </location>
</feature>
<feature type="transmembrane region" description="Helical" evidence="8">
    <location>
        <begin position="196"/>
        <end position="214"/>
    </location>
</feature>
<evidence type="ECO:0000256" key="1">
    <source>
        <dbReference type="ARBA" id="ARBA00004651"/>
    </source>
</evidence>
<reference evidence="10" key="1">
    <citation type="journal article" date="2019" name="Int. J. Syst. Evol. Microbiol.">
        <title>The Global Catalogue of Microorganisms (GCM) 10K type strain sequencing project: providing services to taxonomists for standard genome sequencing and annotation.</title>
        <authorList>
            <consortium name="The Broad Institute Genomics Platform"/>
            <consortium name="The Broad Institute Genome Sequencing Center for Infectious Disease"/>
            <person name="Wu L."/>
            <person name="Ma J."/>
        </authorList>
    </citation>
    <scope>NUCLEOTIDE SEQUENCE [LARGE SCALE GENOMIC DNA]</scope>
    <source>
        <strain evidence="10">JCM 17626</strain>
    </source>
</reference>
<feature type="transmembrane region" description="Helical" evidence="8">
    <location>
        <begin position="97"/>
        <end position="115"/>
    </location>
</feature>
<dbReference type="PANTHER" id="PTHR30269:SF37">
    <property type="entry name" value="MEMBRANE TRANSPORTER PROTEIN"/>
    <property type="match status" value="1"/>
</dbReference>
<feature type="transmembrane region" description="Helical" evidence="8">
    <location>
        <begin position="127"/>
        <end position="146"/>
    </location>
</feature>
<feature type="transmembrane region" description="Helical" evidence="8">
    <location>
        <begin position="7"/>
        <end position="36"/>
    </location>
</feature>
<evidence type="ECO:0000313" key="9">
    <source>
        <dbReference type="EMBL" id="GAA4213060.1"/>
    </source>
</evidence>
<evidence type="ECO:0000256" key="8">
    <source>
        <dbReference type="RuleBase" id="RU363041"/>
    </source>
</evidence>
<dbReference type="InterPro" id="IPR052017">
    <property type="entry name" value="TSUP"/>
</dbReference>
<proteinExistence type="inferred from homology"/>
<keyword evidence="3" id="KW-0813">Transport</keyword>
<evidence type="ECO:0000256" key="7">
    <source>
        <dbReference type="ARBA" id="ARBA00023136"/>
    </source>
</evidence>
<dbReference type="Proteomes" id="UP001501772">
    <property type="component" value="Unassembled WGS sequence"/>
</dbReference>
<feature type="transmembrane region" description="Helical" evidence="8">
    <location>
        <begin position="166"/>
        <end position="184"/>
    </location>
</feature>
<evidence type="ECO:0000256" key="5">
    <source>
        <dbReference type="ARBA" id="ARBA00022692"/>
    </source>
</evidence>
<name>A0ABP8BPX8_9SPHI</name>
<sequence>MEFIYIYVFVVSFIATLVRSTFGFGESLIAVPFFILYLPMDIAVPLSVLISILVALVVVVQDHKQIHFDSAKWLIIFAVLGIPFGLLILIYGNEFWVKIGLGLLIIAYALYAIFGKNVLTLKTDNKLWLFICGFLSGVLGGAYGVNGPPLVVYGNMRNWSAKHFRATLQVYFLPVSFIGSLGYFAKGLITLEVLKYFLVSLPAVFPAIFLGRYLNHNISGNSFFKYVYFGLILIGIFLIVNTLLPLYSL</sequence>
<evidence type="ECO:0000256" key="3">
    <source>
        <dbReference type="ARBA" id="ARBA00022448"/>
    </source>
</evidence>
<comment type="caution">
    <text evidence="9">The sequence shown here is derived from an EMBL/GenBank/DDBJ whole genome shotgun (WGS) entry which is preliminary data.</text>
</comment>
<keyword evidence="6 8" id="KW-1133">Transmembrane helix</keyword>
<evidence type="ECO:0000256" key="2">
    <source>
        <dbReference type="ARBA" id="ARBA00009142"/>
    </source>
</evidence>
<dbReference type="PANTHER" id="PTHR30269">
    <property type="entry name" value="TRANSMEMBRANE PROTEIN YFCA"/>
    <property type="match status" value="1"/>
</dbReference>
<gene>
    <name evidence="9" type="ORF">GCM10022289_44710</name>
</gene>
<dbReference type="RefSeq" id="WP_344853647.1">
    <property type="nucleotide sequence ID" value="NZ_BAABBY010000015.1"/>
</dbReference>
<keyword evidence="7 8" id="KW-0472">Membrane</keyword>
<feature type="transmembrane region" description="Helical" evidence="8">
    <location>
        <begin position="73"/>
        <end position="91"/>
    </location>
</feature>
<keyword evidence="4 8" id="KW-1003">Cell membrane</keyword>
<organism evidence="9 10">
    <name type="scientific">Pedobacter jeongneungensis</name>
    <dbReference type="NCBI Taxonomy" id="947309"/>
    <lineage>
        <taxon>Bacteria</taxon>
        <taxon>Pseudomonadati</taxon>
        <taxon>Bacteroidota</taxon>
        <taxon>Sphingobacteriia</taxon>
        <taxon>Sphingobacteriales</taxon>
        <taxon>Sphingobacteriaceae</taxon>
        <taxon>Pedobacter</taxon>
    </lineage>
</organism>
<keyword evidence="5 8" id="KW-0812">Transmembrane</keyword>
<evidence type="ECO:0000256" key="6">
    <source>
        <dbReference type="ARBA" id="ARBA00022989"/>
    </source>
</evidence>
<keyword evidence="10" id="KW-1185">Reference proteome</keyword>
<feature type="transmembrane region" description="Helical" evidence="8">
    <location>
        <begin position="42"/>
        <end position="61"/>
    </location>
</feature>
<dbReference type="Pfam" id="PF01925">
    <property type="entry name" value="TauE"/>
    <property type="match status" value="1"/>
</dbReference>
<dbReference type="InterPro" id="IPR002781">
    <property type="entry name" value="TM_pro_TauE-like"/>
</dbReference>
<evidence type="ECO:0000256" key="4">
    <source>
        <dbReference type="ARBA" id="ARBA00022475"/>
    </source>
</evidence>
<comment type="similarity">
    <text evidence="2 8">Belongs to the 4-toluene sulfonate uptake permease (TSUP) (TC 2.A.102) family.</text>
</comment>